<dbReference type="Pfam" id="PF02397">
    <property type="entry name" value="Bac_transf"/>
    <property type="match status" value="1"/>
</dbReference>
<accession>A0A3P3VYE1</accession>
<evidence type="ECO:0000259" key="2">
    <source>
        <dbReference type="Pfam" id="PF02397"/>
    </source>
</evidence>
<evidence type="ECO:0000313" key="4">
    <source>
        <dbReference type="Proteomes" id="UP000271937"/>
    </source>
</evidence>
<dbReference type="RefSeq" id="WP_199732371.1">
    <property type="nucleotide sequence ID" value="NZ_RQVR01000033.1"/>
</dbReference>
<feature type="non-terminal residue" evidence="3">
    <location>
        <position position="1"/>
    </location>
</feature>
<protein>
    <recommendedName>
        <fullName evidence="2">Bacterial sugar transferase domain-containing protein</fullName>
    </recommendedName>
</protein>
<dbReference type="Proteomes" id="UP000271937">
    <property type="component" value="Unassembled WGS sequence"/>
</dbReference>
<dbReference type="AlphaFoldDB" id="A0A3P3VYE1"/>
<evidence type="ECO:0000256" key="1">
    <source>
        <dbReference type="ARBA" id="ARBA00006464"/>
    </source>
</evidence>
<name>A0A3P3VYE1_9FLAO</name>
<dbReference type="GO" id="GO:0089702">
    <property type="term" value="F:undecaprenyl-phosphate glucose phosphotransferase activity"/>
    <property type="evidence" value="ECO:0007669"/>
    <property type="project" value="TreeGrafter"/>
</dbReference>
<dbReference type="PANTHER" id="PTHR30576:SF21">
    <property type="entry name" value="UDP-GLUCOSE:UNDECAPRENYL-PHOSPHATE GLUCOSE-1-PHOSPHATE TRANSFERASE"/>
    <property type="match status" value="1"/>
</dbReference>
<dbReference type="PANTHER" id="PTHR30576">
    <property type="entry name" value="COLANIC BIOSYNTHESIS UDP-GLUCOSE LIPID CARRIER TRANSFERASE"/>
    <property type="match status" value="1"/>
</dbReference>
<reference evidence="3 4" key="1">
    <citation type="submission" date="2018-11" db="EMBL/GenBank/DDBJ databases">
        <title>Flavobacterium sp. nov., YIM 102600 draft genome.</title>
        <authorList>
            <person name="Li G."/>
            <person name="Jiang Y."/>
        </authorList>
    </citation>
    <scope>NUCLEOTIDE SEQUENCE [LARGE SCALE GENOMIC DNA]</scope>
    <source>
        <strain evidence="3 4">YIM 102600</strain>
    </source>
</reference>
<comment type="similarity">
    <text evidence="1">Belongs to the bacterial sugar transferase family.</text>
</comment>
<dbReference type="GO" id="GO:0009242">
    <property type="term" value="P:colanic acid biosynthetic process"/>
    <property type="evidence" value="ECO:0007669"/>
    <property type="project" value="TreeGrafter"/>
</dbReference>
<comment type="caution">
    <text evidence="3">The sequence shown here is derived from an EMBL/GenBank/DDBJ whole genome shotgun (WGS) entry which is preliminary data.</text>
</comment>
<gene>
    <name evidence="3" type="ORF">EG849_15175</name>
</gene>
<keyword evidence="4" id="KW-1185">Reference proteome</keyword>
<dbReference type="InterPro" id="IPR003362">
    <property type="entry name" value="Bact_transf"/>
</dbReference>
<organism evidence="3 4">
    <name type="scientific">Flavobacterium macacae</name>
    <dbReference type="NCBI Taxonomy" id="2488993"/>
    <lineage>
        <taxon>Bacteria</taxon>
        <taxon>Pseudomonadati</taxon>
        <taxon>Bacteroidota</taxon>
        <taxon>Flavobacteriia</taxon>
        <taxon>Flavobacteriales</taxon>
        <taxon>Flavobacteriaceae</taxon>
        <taxon>Flavobacterium</taxon>
    </lineage>
</organism>
<sequence>LELGAHFKLESGGQYHWNLQTRHVIKPGLTGWAQVNYAYGDSIKDSLIKLQYDLYYIKHRSVFLDINITIKTISTILFYRGQ</sequence>
<feature type="domain" description="Bacterial sugar transferase" evidence="2">
    <location>
        <begin position="19"/>
        <end position="77"/>
    </location>
</feature>
<evidence type="ECO:0000313" key="3">
    <source>
        <dbReference type="EMBL" id="RRJ87720.1"/>
    </source>
</evidence>
<dbReference type="EMBL" id="RQVR01000033">
    <property type="protein sequence ID" value="RRJ87720.1"/>
    <property type="molecule type" value="Genomic_DNA"/>
</dbReference>
<proteinExistence type="inferred from homology"/>